<dbReference type="Proteomes" id="UP000241247">
    <property type="component" value="Unassembled WGS sequence"/>
</dbReference>
<accession>A0A2T5BF87</accession>
<dbReference type="AlphaFoldDB" id="A0A2T5BF87"/>
<organism evidence="2 3">
    <name type="scientific">Mycoplana dimorpha</name>
    <dbReference type="NCBI Taxonomy" id="28320"/>
    <lineage>
        <taxon>Bacteria</taxon>
        <taxon>Pseudomonadati</taxon>
        <taxon>Pseudomonadota</taxon>
        <taxon>Alphaproteobacteria</taxon>
        <taxon>Hyphomicrobiales</taxon>
        <taxon>Rhizobiaceae</taxon>
        <taxon>Mycoplana</taxon>
    </lineage>
</organism>
<sequence>MHRSLAGLAFVLPLLVAGAATAAENGRYQMERTAEGFVRLDTRTGEVSLCKEASGQIACRMAADERAAFETELDLLTKRVEALEKAQGSGLYSDKPHLPTDEEIDRTMGVMERIMRRFMDIVKTLEGGDHKAGSQSDQLPEKT</sequence>
<proteinExistence type="predicted"/>
<reference evidence="2 3" key="1">
    <citation type="submission" date="2018-04" db="EMBL/GenBank/DDBJ databases">
        <title>Genomic Encyclopedia of Type Strains, Phase IV (KMG-IV): sequencing the most valuable type-strain genomes for metagenomic binning, comparative biology and taxonomic classification.</title>
        <authorList>
            <person name="Goeker M."/>
        </authorList>
    </citation>
    <scope>NUCLEOTIDE SEQUENCE [LARGE SCALE GENOMIC DNA]</scope>
    <source>
        <strain evidence="2 3">DSM 7138</strain>
    </source>
</reference>
<name>A0A2T5BF87_MYCDI</name>
<protein>
    <submittedName>
        <fullName evidence="2">Uncharacterized protein</fullName>
    </submittedName>
</protein>
<feature type="signal peptide" evidence="1">
    <location>
        <begin position="1"/>
        <end position="22"/>
    </location>
</feature>
<evidence type="ECO:0000313" key="2">
    <source>
        <dbReference type="EMBL" id="PTM97636.1"/>
    </source>
</evidence>
<gene>
    <name evidence="2" type="ORF">C7449_102513</name>
</gene>
<feature type="chain" id="PRO_5015424818" evidence="1">
    <location>
        <begin position="23"/>
        <end position="143"/>
    </location>
</feature>
<evidence type="ECO:0000256" key="1">
    <source>
        <dbReference type="SAM" id="SignalP"/>
    </source>
</evidence>
<comment type="caution">
    <text evidence="2">The sequence shown here is derived from an EMBL/GenBank/DDBJ whole genome shotgun (WGS) entry which is preliminary data.</text>
</comment>
<dbReference type="RefSeq" id="WP_108001891.1">
    <property type="nucleotide sequence ID" value="NZ_JBHEEX010000001.1"/>
</dbReference>
<keyword evidence="1" id="KW-0732">Signal</keyword>
<evidence type="ECO:0000313" key="3">
    <source>
        <dbReference type="Proteomes" id="UP000241247"/>
    </source>
</evidence>
<dbReference type="OrthoDB" id="7870871at2"/>
<dbReference type="EMBL" id="PZZZ01000002">
    <property type="protein sequence ID" value="PTM97636.1"/>
    <property type="molecule type" value="Genomic_DNA"/>
</dbReference>
<keyword evidence="3" id="KW-1185">Reference proteome</keyword>